<evidence type="ECO:0000313" key="11">
    <source>
        <dbReference type="EMBL" id="TGG87593.1"/>
    </source>
</evidence>
<comment type="similarity">
    <text evidence="2">Belongs to the ABC transporter superfamily.</text>
</comment>
<keyword evidence="7" id="KW-1278">Translocase</keyword>
<dbReference type="RefSeq" id="WP_091403456.1">
    <property type="nucleotide sequence ID" value="NZ_FMYV01000004.1"/>
</dbReference>
<evidence type="ECO:0000256" key="5">
    <source>
        <dbReference type="ARBA" id="ARBA00022741"/>
    </source>
</evidence>
<name>A0A1G6LN40_9BACT</name>
<dbReference type="SMART" id="SM00382">
    <property type="entry name" value="AAA"/>
    <property type="match status" value="1"/>
</dbReference>
<evidence type="ECO:0000313" key="10">
    <source>
        <dbReference type="EMBL" id="SDC44678.1"/>
    </source>
</evidence>
<keyword evidence="6 10" id="KW-0067">ATP-binding</keyword>
<evidence type="ECO:0000256" key="2">
    <source>
        <dbReference type="ARBA" id="ARBA00005417"/>
    </source>
</evidence>
<dbReference type="GO" id="GO:0043190">
    <property type="term" value="C:ATP-binding cassette (ABC) transporter complex"/>
    <property type="evidence" value="ECO:0007669"/>
    <property type="project" value="TreeGrafter"/>
</dbReference>
<keyword evidence="8" id="KW-0472">Membrane</keyword>
<dbReference type="AlphaFoldDB" id="A0A1G6LN40"/>
<organism evidence="10 12">
    <name type="scientific">Geotoga petraea</name>
    <dbReference type="NCBI Taxonomy" id="28234"/>
    <lineage>
        <taxon>Bacteria</taxon>
        <taxon>Thermotogati</taxon>
        <taxon>Thermotogota</taxon>
        <taxon>Thermotogae</taxon>
        <taxon>Petrotogales</taxon>
        <taxon>Petrotogaceae</taxon>
        <taxon>Geotoga</taxon>
    </lineage>
</organism>
<evidence type="ECO:0000259" key="9">
    <source>
        <dbReference type="PROSITE" id="PS50893"/>
    </source>
</evidence>
<dbReference type="InterPro" id="IPR027417">
    <property type="entry name" value="P-loop_NTPase"/>
</dbReference>
<dbReference type="Pfam" id="PF00005">
    <property type="entry name" value="ABC_tran"/>
    <property type="match status" value="1"/>
</dbReference>
<dbReference type="InterPro" id="IPR003593">
    <property type="entry name" value="AAA+_ATPase"/>
</dbReference>
<keyword evidence="12" id="KW-1185">Reference proteome</keyword>
<keyword evidence="3" id="KW-0813">Transport</keyword>
<dbReference type="GO" id="GO:0042626">
    <property type="term" value="F:ATPase-coupled transmembrane transporter activity"/>
    <property type="evidence" value="ECO:0007669"/>
    <property type="project" value="TreeGrafter"/>
</dbReference>
<evidence type="ECO:0000256" key="1">
    <source>
        <dbReference type="ARBA" id="ARBA00004236"/>
    </source>
</evidence>
<evidence type="ECO:0000256" key="7">
    <source>
        <dbReference type="ARBA" id="ARBA00022967"/>
    </source>
</evidence>
<dbReference type="Proteomes" id="UP000297288">
    <property type="component" value="Unassembled WGS sequence"/>
</dbReference>
<dbReference type="Proteomes" id="UP000199322">
    <property type="component" value="Unassembled WGS sequence"/>
</dbReference>
<evidence type="ECO:0000313" key="12">
    <source>
        <dbReference type="Proteomes" id="UP000199322"/>
    </source>
</evidence>
<dbReference type="PROSITE" id="PS50893">
    <property type="entry name" value="ABC_TRANSPORTER_2"/>
    <property type="match status" value="1"/>
</dbReference>
<evidence type="ECO:0000256" key="4">
    <source>
        <dbReference type="ARBA" id="ARBA00022475"/>
    </source>
</evidence>
<dbReference type="PROSITE" id="PS00211">
    <property type="entry name" value="ABC_TRANSPORTER_1"/>
    <property type="match status" value="1"/>
</dbReference>
<dbReference type="STRING" id="28234.SAMN04488588_1090"/>
<dbReference type="OrthoDB" id="9784332at2"/>
<protein>
    <submittedName>
        <fullName evidence="11">ATP-binding cassette domain-containing protein</fullName>
    </submittedName>
    <submittedName>
        <fullName evidence="10">Energy-coupling factor transport system ATP-binding protein</fullName>
    </submittedName>
</protein>
<dbReference type="FunFam" id="3.40.50.300:FF:000224">
    <property type="entry name" value="Energy-coupling factor transporter ATP-binding protein EcfA"/>
    <property type="match status" value="1"/>
</dbReference>
<evidence type="ECO:0000313" key="13">
    <source>
        <dbReference type="Proteomes" id="UP000297288"/>
    </source>
</evidence>
<keyword evidence="5" id="KW-0547">Nucleotide-binding</keyword>
<dbReference type="InterPro" id="IPR017871">
    <property type="entry name" value="ABC_transporter-like_CS"/>
</dbReference>
<proteinExistence type="inferred from homology"/>
<dbReference type="EMBL" id="SRME01000004">
    <property type="protein sequence ID" value="TGG87593.1"/>
    <property type="molecule type" value="Genomic_DNA"/>
</dbReference>
<reference evidence="10 12" key="1">
    <citation type="submission" date="2016-10" db="EMBL/GenBank/DDBJ databases">
        <authorList>
            <person name="de Groot N.N."/>
        </authorList>
    </citation>
    <scope>NUCLEOTIDE SEQUENCE [LARGE SCALE GENOMIC DNA]</scope>
    <source>
        <strain evidence="10 12">WG14</strain>
    </source>
</reference>
<dbReference type="InterPro" id="IPR050095">
    <property type="entry name" value="ECF_ABC_transporter_ATP-bd"/>
</dbReference>
<feature type="domain" description="ABC transporter" evidence="9">
    <location>
        <begin position="3"/>
        <end position="230"/>
    </location>
</feature>
<dbReference type="SUPFAM" id="SSF52540">
    <property type="entry name" value="P-loop containing nucleoside triphosphate hydrolases"/>
    <property type="match status" value="1"/>
</dbReference>
<dbReference type="PANTHER" id="PTHR43553">
    <property type="entry name" value="HEAVY METAL TRANSPORTER"/>
    <property type="match status" value="1"/>
</dbReference>
<dbReference type="EMBL" id="FMYV01000004">
    <property type="protein sequence ID" value="SDC44678.1"/>
    <property type="molecule type" value="Genomic_DNA"/>
</dbReference>
<sequence>MFFGCKNMGFSYGENKILKDINIEFEKGEFTGLVGDNGSGKSTLMKIMSGIFTEYDGEVVFKEESLNEDTKIKVGYIFQNPENQIVGVTVEEDVAFGLENIGTEREEMLRRIKWALEVVGLKGLEKSDPNSLSGGQKQRLAIASIVAMDPEVILMDEPTTMLDPVGRREVYKVIKRLVNLGKTIIIASHHSADLEEVSRIVALKDGKVHFDGKRDEFYKNHDFNIEYPIEFEIKKKINKNYDELVKYLGD</sequence>
<dbReference type="InterPro" id="IPR003439">
    <property type="entry name" value="ABC_transporter-like_ATP-bd"/>
</dbReference>
<reference evidence="11 13" key="2">
    <citation type="submission" date="2019-04" db="EMBL/GenBank/DDBJ databases">
        <title>Draft genome sequence data and analysis of a Fermenting Bacterium, Geotoga petraea strain HO-Geo1, isolated from heavy-oil petroleum reservoir in Russia.</title>
        <authorList>
            <person name="Grouzdev D.S."/>
            <person name="Semenova E.M."/>
            <person name="Sokolova D.S."/>
            <person name="Tourova T.P."/>
            <person name="Poltaraus A.B."/>
            <person name="Nazina T.N."/>
        </authorList>
    </citation>
    <scope>NUCLEOTIDE SEQUENCE [LARGE SCALE GENOMIC DNA]</scope>
    <source>
        <strain evidence="11 13">HO-Geo1</strain>
    </source>
</reference>
<evidence type="ECO:0000256" key="6">
    <source>
        <dbReference type="ARBA" id="ARBA00022840"/>
    </source>
</evidence>
<dbReference type="PANTHER" id="PTHR43553:SF24">
    <property type="entry name" value="ENERGY-COUPLING FACTOR TRANSPORTER ATP-BINDING PROTEIN ECFA1"/>
    <property type="match status" value="1"/>
</dbReference>
<dbReference type="CDD" id="cd03225">
    <property type="entry name" value="ABC_cobalt_CbiO_domain1"/>
    <property type="match status" value="1"/>
</dbReference>
<gene>
    <name evidence="11" type="ORF">E4650_07575</name>
    <name evidence="10" type="ORF">SAMN04488588_1090</name>
</gene>
<accession>A0A1G6LN40</accession>
<dbReference type="GO" id="GO:0005524">
    <property type="term" value="F:ATP binding"/>
    <property type="evidence" value="ECO:0007669"/>
    <property type="project" value="UniProtKB-KW"/>
</dbReference>
<evidence type="ECO:0000256" key="3">
    <source>
        <dbReference type="ARBA" id="ARBA00022448"/>
    </source>
</evidence>
<comment type="subcellular location">
    <subcellularLocation>
        <location evidence="1">Cell membrane</location>
    </subcellularLocation>
</comment>
<dbReference type="GO" id="GO:0016887">
    <property type="term" value="F:ATP hydrolysis activity"/>
    <property type="evidence" value="ECO:0007669"/>
    <property type="project" value="InterPro"/>
</dbReference>
<evidence type="ECO:0000256" key="8">
    <source>
        <dbReference type="ARBA" id="ARBA00023136"/>
    </source>
</evidence>
<keyword evidence="4" id="KW-1003">Cell membrane</keyword>
<dbReference type="InterPro" id="IPR015856">
    <property type="entry name" value="ABC_transpr_CbiO/EcfA_su"/>
</dbReference>
<dbReference type="Gene3D" id="3.40.50.300">
    <property type="entry name" value="P-loop containing nucleotide triphosphate hydrolases"/>
    <property type="match status" value="1"/>
</dbReference>